<dbReference type="Proteomes" id="UP001159363">
    <property type="component" value="Chromosome X"/>
</dbReference>
<comment type="caution">
    <text evidence="2">The sequence shown here is derived from an EMBL/GenBank/DDBJ whole genome shotgun (WGS) entry which is preliminary data.</text>
</comment>
<proteinExistence type="predicted"/>
<gene>
    <name evidence="2" type="ORF">PR048_011433</name>
</gene>
<organism evidence="2 3">
    <name type="scientific">Dryococelus australis</name>
    <dbReference type="NCBI Taxonomy" id="614101"/>
    <lineage>
        <taxon>Eukaryota</taxon>
        <taxon>Metazoa</taxon>
        <taxon>Ecdysozoa</taxon>
        <taxon>Arthropoda</taxon>
        <taxon>Hexapoda</taxon>
        <taxon>Insecta</taxon>
        <taxon>Pterygota</taxon>
        <taxon>Neoptera</taxon>
        <taxon>Polyneoptera</taxon>
        <taxon>Phasmatodea</taxon>
        <taxon>Verophasmatodea</taxon>
        <taxon>Anareolatae</taxon>
        <taxon>Phasmatidae</taxon>
        <taxon>Eurycanthinae</taxon>
        <taxon>Dryococelus</taxon>
    </lineage>
</organism>
<evidence type="ECO:0000313" key="2">
    <source>
        <dbReference type="EMBL" id="KAJ8885237.1"/>
    </source>
</evidence>
<dbReference type="InterPro" id="IPR004875">
    <property type="entry name" value="DDE_SF_endonuclease_dom"/>
</dbReference>
<protein>
    <recommendedName>
        <fullName evidence="1">DDE-1 domain-containing protein</fullName>
    </recommendedName>
</protein>
<dbReference type="Pfam" id="PF03184">
    <property type="entry name" value="DDE_1"/>
    <property type="match status" value="1"/>
</dbReference>
<reference evidence="2 3" key="1">
    <citation type="submission" date="2023-02" db="EMBL/GenBank/DDBJ databases">
        <title>LHISI_Scaffold_Assembly.</title>
        <authorList>
            <person name="Stuart O.P."/>
            <person name="Cleave R."/>
            <person name="Magrath M.J.L."/>
            <person name="Mikheyev A.S."/>
        </authorList>
    </citation>
    <scope>NUCLEOTIDE SEQUENCE [LARGE SCALE GENOMIC DNA]</scope>
    <source>
        <strain evidence="2">Daus_M_001</strain>
        <tissue evidence="2">Leg muscle</tissue>
    </source>
</reference>
<accession>A0ABQ9HLN9</accession>
<feature type="domain" description="DDE-1" evidence="1">
    <location>
        <begin position="30"/>
        <end position="83"/>
    </location>
</feature>
<evidence type="ECO:0000259" key="1">
    <source>
        <dbReference type="Pfam" id="PF03184"/>
    </source>
</evidence>
<name>A0ABQ9HLN9_9NEOP</name>
<keyword evidence="3" id="KW-1185">Reference proteome</keyword>
<evidence type="ECO:0000313" key="3">
    <source>
        <dbReference type="Proteomes" id="UP001159363"/>
    </source>
</evidence>
<sequence>MAANGSYMPPMLIFSRQRMKPELLNEYSHATKDTHVLLLVDGHASHTKNLDLIDIARANSVFMLCLPPHCMYKLQSLDIGFMKP</sequence>
<dbReference type="EMBL" id="JARBHB010000004">
    <property type="protein sequence ID" value="KAJ8885237.1"/>
    <property type="molecule type" value="Genomic_DNA"/>
</dbReference>